<name>A0ABX0XVK3_9ACTN</name>
<keyword evidence="8" id="KW-1185">Reference proteome</keyword>
<dbReference type="Proteomes" id="UP000722989">
    <property type="component" value="Unassembled WGS sequence"/>
</dbReference>
<protein>
    <submittedName>
        <fullName evidence="7">AfsR/SARP family transcriptional regulator</fullName>
    </submittedName>
</protein>
<dbReference type="InterPro" id="IPR005158">
    <property type="entry name" value="BTAD"/>
</dbReference>
<evidence type="ECO:0000313" key="7">
    <source>
        <dbReference type="EMBL" id="NJC69922.1"/>
    </source>
</evidence>
<feature type="domain" description="OmpR/PhoB-type" evidence="6">
    <location>
        <begin position="1"/>
        <end position="100"/>
    </location>
</feature>
<sequence length="284" mass="31277">MKVGILGPLTIGSNEVTTTPSAGKVKKMLALLVLRANSTVSKHQLIEEIWEYDPPATAHTTLQTYVMQLRKILASFDGAPTYAETKKTVCTVPGGYLFRLGSHELDLEVYKRESRAGMQALSRQENELAADLLHRALARWRGAALADVPKGPLLEAHVTRMDECRLGVLEQRIEADLRLGRHQHLLGELVELTLDYPLNESLHAKLMLALYRSGQRHRALAVFQRLRSTLVAETGLEPTMNLTQLHYAVLNSEPSLNLPPHTSSASLVDQLIGSLSNAPVGVAD</sequence>
<evidence type="ECO:0000256" key="3">
    <source>
        <dbReference type="ARBA" id="ARBA00023125"/>
    </source>
</evidence>
<dbReference type="SMART" id="SM00862">
    <property type="entry name" value="Trans_reg_C"/>
    <property type="match status" value="1"/>
</dbReference>
<evidence type="ECO:0000256" key="2">
    <source>
        <dbReference type="ARBA" id="ARBA00023015"/>
    </source>
</evidence>
<dbReference type="InterPro" id="IPR051677">
    <property type="entry name" value="AfsR-DnrI-RedD_regulator"/>
</dbReference>
<feature type="DNA-binding region" description="OmpR/PhoB-type" evidence="5">
    <location>
        <begin position="1"/>
        <end position="100"/>
    </location>
</feature>
<dbReference type="RefSeq" id="WP_167924787.1">
    <property type="nucleotide sequence ID" value="NZ_JAATVY010000004.1"/>
</dbReference>
<comment type="similarity">
    <text evidence="1">Belongs to the AfsR/DnrI/RedD regulatory family.</text>
</comment>
<dbReference type="EMBL" id="JAATVY010000004">
    <property type="protein sequence ID" value="NJC69922.1"/>
    <property type="molecule type" value="Genomic_DNA"/>
</dbReference>
<proteinExistence type="inferred from homology"/>
<evidence type="ECO:0000313" key="8">
    <source>
        <dbReference type="Proteomes" id="UP000722989"/>
    </source>
</evidence>
<evidence type="ECO:0000256" key="1">
    <source>
        <dbReference type="ARBA" id="ARBA00005820"/>
    </source>
</evidence>
<evidence type="ECO:0000256" key="4">
    <source>
        <dbReference type="ARBA" id="ARBA00023163"/>
    </source>
</evidence>
<dbReference type="InterPro" id="IPR036388">
    <property type="entry name" value="WH-like_DNA-bd_sf"/>
</dbReference>
<dbReference type="PANTHER" id="PTHR35807">
    <property type="entry name" value="TRANSCRIPTIONAL REGULATOR REDD-RELATED"/>
    <property type="match status" value="1"/>
</dbReference>
<keyword evidence="2" id="KW-0805">Transcription regulation</keyword>
<gene>
    <name evidence="7" type="ORF">HC031_09375</name>
</gene>
<keyword evidence="3 5" id="KW-0238">DNA-binding</keyword>
<dbReference type="Pfam" id="PF03704">
    <property type="entry name" value="BTAD"/>
    <property type="match status" value="1"/>
</dbReference>
<keyword evidence="4" id="KW-0804">Transcription</keyword>
<dbReference type="InterPro" id="IPR011990">
    <property type="entry name" value="TPR-like_helical_dom_sf"/>
</dbReference>
<accession>A0ABX0XVK3</accession>
<comment type="caution">
    <text evidence="7">The sequence shown here is derived from an EMBL/GenBank/DDBJ whole genome shotgun (WGS) entry which is preliminary data.</text>
</comment>
<dbReference type="Gene3D" id="1.10.10.10">
    <property type="entry name" value="Winged helix-like DNA-binding domain superfamily/Winged helix DNA-binding domain"/>
    <property type="match status" value="1"/>
</dbReference>
<organism evidence="7 8">
    <name type="scientific">Planosporangium thailandense</name>
    <dbReference type="NCBI Taxonomy" id="765197"/>
    <lineage>
        <taxon>Bacteria</taxon>
        <taxon>Bacillati</taxon>
        <taxon>Actinomycetota</taxon>
        <taxon>Actinomycetes</taxon>
        <taxon>Micromonosporales</taxon>
        <taxon>Micromonosporaceae</taxon>
        <taxon>Planosporangium</taxon>
    </lineage>
</organism>
<dbReference type="SMART" id="SM01043">
    <property type="entry name" value="BTAD"/>
    <property type="match status" value="1"/>
</dbReference>
<dbReference type="InterPro" id="IPR016032">
    <property type="entry name" value="Sig_transdc_resp-reg_C-effctor"/>
</dbReference>
<evidence type="ECO:0000256" key="5">
    <source>
        <dbReference type="PROSITE-ProRule" id="PRU01091"/>
    </source>
</evidence>
<dbReference type="CDD" id="cd15831">
    <property type="entry name" value="BTAD"/>
    <property type="match status" value="1"/>
</dbReference>
<reference evidence="7 8" key="1">
    <citation type="submission" date="2020-03" db="EMBL/GenBank/DDBJ databases">
        <title>WGS of the type strain of Planosporangium spp.</title>
        <authorList>
            <person name="Thawai C."/>
        </authorList>
    </citation>
    <scope>NUCLEOTIDE SEQUENCE [LARGE SCALE GENOMIC DNA]</scope>
    <source>
        <strain evidence="7 8">TBRC 5610</strain>
    </source>
</reference>
<dbReference type="PROSITE" id="PS51755">
    <property type="entry name" value="OMPR_PHOB"/>
    <property type="match status" value="1"/>
</dbReference>
<dbReference type="SUPFAM" id="SSF48452">
    <property type="entry name" value="TPR-like"/>
    <property type="match status" value="1"/>
</dbReference>
<dbReference type="PANTHER" id="PTHR35807:SF1">
    <property type="entry name" value="TRANSCRIPTIONAL REGULATOR REDD"/>
    <property type="match status" value="1"/>
</dbReference>
<evidence type="ECO:0000259" key="6">
    <source>
        <dbReference type="PROSITE" id="PS51755"/>
    </source>
</evidence>
<dbReference type="Gene3D" id="1.25.40.10">
    <property type="entry name" value="Tetratricopeptide repeat domain"/>
    <property type="match status" value="1"/>
</dbReference>
<dbReference type="SUPFAM" id="SSF46894">
    <property type="entry name" value="C-terminal effector domain of the bipartite response regulators"/>
    <property type="match status" value="1"/>
</dbReference>
<dbReference type="InterPro" id="IPR001867">
    <property type="entry name" value="OmpR/PhoB-type_DNA-bd"/>
</dbReference>
<dbReference type="Pfam" id="PF00486">
    <property type="entry name" value="Trans_reg_C"/>
    <property type="match status" value="1"/>
</dbReference>